<organism evidence="1 2">
    <name type="scientific">Lactarius akahatsu</name>
    <dbReference type="NCBI Taxonomy" id="416441"/>
    <lineage>
        <taxon>Eukaryota</taxon>
        <taxon>Fungi</taxon>
        <taxon>Dikarya</taxon>
        <taxon>Basidiomycota</taxon>
        <taxon>Agaricomycotina</taxon>
        <taxon>Agaricomycetes</taxon>
        <taxon>Russulales</taxon>
        <taxon>Russulaceae</taxon>
        <taxon>Lactarius</taxon>
    </lineage>
</organism>
<keyword evidence="2" id="KW-1185">Reference proteome</keyword>
<sequence length="169" mass="19031">MPLRYHRLPVISVLATEPVGGLAMPSHDFRVERRTKQLDIIDALYQLYQDVETNETVLRTLSYTLPDTFTGTNRRADDVPSALYLVTVLPVRELLATLAYLRWLYETMDYVPAAVDQNAIGVACYIGQYLRALMEKFRTDKEDATLIVVRVNGGGGYDSRNPGVEAMTV</sequence>
<dbReference type="AlphaFoldDB" id="A0AAD4LGI3"/>
<name>A0AAD4LGI3_9AGAM</name>
<protein>
    <submittedName>
        <fullName evidence="1">Uncharacterized protein</fullName>
    </submittedName>
</protein>
<gene>
    <name evidence="1" type="ORF">EDB92DRAFT_2116381</name>
</gene>
<accession>A0AAD4LGI3</accession>
<dbReference type="EMBL" id="JAKELL010000053">
    <property type="protein sequence ID" value="KAH8986610.1"/>
    <property type="molecule type" value="Genomic_DNA"/>
</dbReference>
<proteinExistence type="predicted"/>
<reference evidence="1" key="1">
    <citation type="submission" date="2022-01" db="EMBL/GenBank/DDBJ databases">
        <title>Comparative genomics reveals a dynamic genome evolution in the ectomycorrhizal milk-cap (Lactarius) mushrooms.</title>
        <authorList>
            <consortium name="DOE Joint Genome Institute"/>
            <person name="Lebreton A."/>
            <person name="Tang N."/>
            <person name="Kuo A."/>
            <person name="LaButti K."/>
            <person name="Drula E."/>
            <person name="Barry K."/>
            <person name="Clum A."/>
            <person name="Lipzen A."/>
            <person name="Mousain D."/>
            <person name="Ng V."/>
            <person name="Wang R."/>
            <person name="Wang X."/>
            <person name="Dai Y."/>
            <person name="Henrissat B."/>
            <person name="Grigoriev I.V."/>
            <person name="Guerin-Laguette A."/>
            <person name="Yu F."/>
            <person name="Martin F.M."/>
        </authorList>
    </citation>
    <scope>NUCLEOTIDE SEQUENCE</scope>
    <source>
        <strain evidence="1">QP</strain>
    </source>
</reference>
<evidence type="ECO:0000313" key="1">
    <source>
        <dbReference type="EMBL" id="KAH8986610.1"/>
    </source>
</evidence>
<evidence type="ECO:0000313" key="2">
    <source>
        <dbReference type="Proteomes" id="UP001201163"/>
    </source>
</evidence>
<dbReference type="Proteomes" id="UP001201163">
    <property type="component" value="Unassembled WGS sequence"/>
</dbReference>
<comment type="caution">
    <text evidence="1">The sequence shown here is derived from an EMBL/GenBank/DDBJ whole genome shotgun (WGS) entry which is preliminary data.</text>
</comment>